<proteinExistence type="predicted"/>
<comment type="caution">
    <text evidence="9">The sequence shown here is derived from an EMBL/GenBank/DDBJ whole genome shotgun (WGS) entry which is preliminary data.</text>
</comment>
<gene>
    <name evidence="9" type="ORF">K2173_005535</name>
</gene>
<keyword evidence="3" id="KW-0805">Transcription regulation</keyword>
<comment type="subcellular location">
    <subcellularLocation>
        <location evidence="1">Nucleus</location>
        <location evidence="1">Nucleolus</location>
    </subcellularLocation>
</comment>
<dbReference type="GO" id="GO:0005730">
    <property type="term" value="C:nucleolus"/>
    <property type="evidence" value="ECO:0007669"/>
    <property type="project" value="UniProtKB-SubCell"/>
</dbReference>
<keyword evidence="6" id="KW-0539">Nucleus</keyword>
<dbReference type="InterPro" id="IPR014876">
    <property type="entry name" value="DEK_C"/>
</dbReference>
<name>A0AAV8SK36_9ROSI</name>
<keyword evidence="5" id="KW-0804">Transcription</keyword>
<keyword evidence="4" id="KW-0238">DNA-binding</keyword>
<evidence type="ECO:0000256" key="7">
    <source>
        <dbReference type="SAM" id="MobiDB-lite"/>
    </source>
</evidence>
<dbReference type="Pfam" id="PF08766">
    <property type="entry name" value="DEK_C"/>
    <property type="match status" value="1"/>
</dbReference>
<dbReference type="EMBL" id="JAIWQS010000010">
    <property type="protein sequence ID" value="KAJ8752646.1"/>
    <property type="molecule type" value="Genomic_DNA"/>
</dbReference>
<dbReference type="Proteomes" id="UP001159364">
    <property type="component" value="Linkage Group LG10"/>
</dbReference>
<reference evidence="9 10" key="1">
    <citation type="submission" date="2021-09" db="EMBL/GenBank/DDBJ databases">
        <title>Genomic insights and catalytic innovation underlie evolution of tropane alkaloids biosynthesis.</title>
        <authorList>
            <person name="Wang Y.-J."/>
            <person name="Tian T."/>
            <person name="Huang J.-P."/>
            <person name="Huang S.-X."/>
        </authorList>
    </citation>
    <scope>NUCLEOTIDE SEQUENCE [LARGE SCALE GENOMIC DNA]</scope>
    <source>
        <strain evidence="9">KIB-2018</strain>
        <tissue evidence="9">Leaf</tissue>
    </source>
</reference>
<evidence type="ECO:0000313" key="9">
    <source>
        <dbReference type="EMBL" id="KAJ8752646.1"/>
    </source>
</evidence>
<dbReference type="GO" id="GO:0006325">
    <property type="term" value="P:chromatin organization"/>
    <property type="evidence" value="ECO:0007669"/>
    <property type="project" value="UniProtKB-KW"/>
</dbReference>
<dbReference type="GO" id="GO:0042393">
    <property type="term" value="F:histone binding"/>
    <property type="evidence" value="ECO:0007669"/>
    <property type="project" value="TreeGrafter"/>
</dbReference>
<keyword evidence="10" id="KW-1185">Reference proteome</keyword>
<dbReference type="FunFam" id="1.10.10.60:FF:000220">
    <property type="entry name" value="DEK domain-containing chromatin associated protein"/>
    <property type="match status" value="1"/>
</dbReference>
<evidence type="ECO:0000259" key="8">
    <source>
        <dbReference type="PROSITE" id="PS51998"/>
    </source>
</evidence>
<dbReference type="PROSITE" id="PS51998">
    <property type="entry name" value="DEK_C"/>
    <property type="match status" value="1"/>
</dbReference>
<evidence type="ECO:0000256" key="4">
    <source>
        <dbReference type="ARBA" id="ARBA00023125"/>
    </source>
</evidence>
<accession>A0AAV8SK36</accession>
<dbReference type="AlphaFoldDB" id="A0AAV8SK36"/>
<organism evidence="9 10">
    <name type="scientific">Erythroxylum novogranatense</name>
    <dbReference type="NCBI Taxonomy" id="1862640"/>
    <lineage>
        <taxon>Eukaryota</taxon>
        <taxon>Viridiplantae</taxon>
        <taxon>Streptophyta</taxon>
        <taxon>Embryophyta</taxon>
        <taxon>Tracheophyta</taxon>
        <taxon>Spermatophyta</taxon>
        <taxon>Magnoliopsida</taxon>
        <taxon>eudicotyledons</taxon>
        <taxon>Gunneridae</taxon>
        <taxon>Pentapetalae</taxon>
        <taxon>rosids</taxon>
        <taxon>fabids</taxon>
        <taxon>Malpighiales</taxon>
        <taxon>Erythroxylaceae</taxon>
        <taxon>Erythroxylum</taxon>
    </lineage>
</organism>
<protein>
    <recommendedName>
        <fullName evidence="8">DEK-C domain-containing protein</fullName>
    </recommendedName>
</protein>
<keyword evidence="2" id="KW-0156">Chromatin regulator</keyword>
<evidence type="ECO:0000313" key="10">
    <source>
        <dbReference type="Proteomes" id="UP001159364"/>
    </source>
</evidence>
<dbReference type="PANTHER" id="PTHR13468">
    <property type="entry name" value="DEK PROTEIN"/>
    <property type="match status" value="1"/>
</dbReference>
<evidence type="ECO:0000256" key="6">
    <source>
        <dbReference type="ARBA" id="ARBA00023242"/>
    </source>
</evidence>
<dbReference type="GO" id="GO:2000779">
    <property type="term" value="P:regulation of double-strand break repair"/>
    <property type="evidence" value="ECO:0007669"/>
    <property type="project" value="TreeGrafter"/>
</dbReference>
<feature type="domain" description="DEK-C" evidence="8">
    <location>
        <begin position="1"/>
        <end position="50"/>
    </location>
</feature>
<dbReference type="GO" id="GO:0003677">
    <property type="term" value="F:DNA binding"/>
    <property type="evidence" value="ECO:0007669"/>
    <property type="project" value="UniProtKB-KW"/>
</dbReference>
<dbReference type="SUPFAM" id="SSF109715">
    <property type="entry name" value="DEK C-terminal domain"/>
    <property type="match status" value="1"/>
</dbReference>
<evidence type="ECO:0000256" key="2">
    <source>
        <dbReference type="ARBA" id="ARBA00022853"/>
    </source>
</evidence>
<feature type="compositionally biased region" description="Acidic residues" evidence="7">
    <location>
        <begin position="53"/>
        <end position="64"/>
    </location>
</feature>
<dbReference type="Gene3D" id="1.10.10.60">
    <property type="entry name" value="Homeodomain-like"/>
    <property type="match status" value="1"/>
</dbReference>
<evidence type="ECO:0000256" key="3">
    <source>
        <dbReference type="ARBA" id="ARBA00023015"/>
    </source>
</evidence>
<evidence type="ECO:0000256" key="5">
    <source>
        <dbReference type="ARBA" id="ARBA00023163"/>
    </source>
</evidence>
<dbReference type="PANTHER" id="PTHR13468:SF1">
    <property type="entry name" value="PROTEIN DEK"/>
    <property type="match status" value="1"/>
</dbReference>
<dbReference type="InterPro" id="IPR044198">
    <property type="entry name" value="DEK"/>
</dbReference>
<sequence>MHAVVVEILKEVDFNTATLSDILRQLGTHFRVDLMDRKAEVKDIITEVINNMSDDDDDDDEGEEAEKNADKDDDDDDF</sequence>
<feature type="region of interest" description="Disordered" evidence="7">
    <location>
        <begin position="49"/>
        <end position="78"/>
    </location>
</feature>
<evidence type="ECO:0000256" key="1">
    <source>
        <dbReference type="ARBA" id="ARBA00004604"/>
    </source>
</evidence>